<dbReference type="Pfam" id="PF00528">
    <property type="entry name" value="BPD_transp_1"/>
    <property type="match status" value="1"/>
</dbReference>
<comment type="similarity">
    <text evidence="2">Belongs to the binding-protein-dependent transport system permease family. CysTW subfamily.</text>
</comment>
<comment type="caution">
    <text evidence="10">The sequence shown here is derived from an EMBL/GenBank/DDBJ whole genome shotgun (WGS) entry which is preliminary data.</text>
</comment>
<dbReference type="PANTHER" id="PTHR43848:SF2">
    <property type="entry name" value="PUTRESCINE TRANSPORT SYSTEM PERMEASE PROTEIN POTI"/>
    <property type="match status" value="1"/>
</dbReference>
<reference evidence="10 11" key="1">
    <citation type="submission" date="2024-04" db="EMBL/GenBank/DDBJ databases">
        <title>Defined microbial consortia suppress multidrug-resistant proinflammatory Enterobacteriaceae via ecological control.</title>
        <authorList>
            <person name="Furuichi M."/>
            <person name="Kawaguchi T."/>
            <person name="Pust M."/>
            <person name="Yasuma K."/>
            <person name="Plichta D."/>
            <person name="Hasegawa N."/>
            <person name="Ohya T."/>
            <person name="Bhattarai S."/>
            <person name="Sasajima S."/>
            <person name="Aoto Y."/>
            <person name="Tuganbaev T."/>
            <person name="Yaginuma M."/>
            <person name="Ueda M."/>
            <person name="Okahashi N."/>
            <person name="Amafuji K."/>
            <person name="Kiridooshi Y."/>
            <person name="Sugita K."/>
            <person name="Strazar M."/>
            <person name="Skelly A."/>
            <person name="Suda W."/>
            <person name="Hattori M."/>
            <person name="Nakamoto N."/>
            <person name="Caballero S."/>
            <person name="Norman J."/>
            <person name="Olle B."/>
            <person name="Tanoue T."/>
            <person name="Arita M."/>
            <person name="Bucci V."/>
            <person name="Atarashi K."/>
            <person name="Xavier R."/>
            <person name="Honda K."/>
        </authorList>
    </citation>
    <scope>NUCLEOTIDE SEQUENCE [LARGE SCALE GENOMIC DNA]</scope>
    <source>
        <strain evidence="11">f13</strain>
    </source>
</reference>
<keyword evidence="3 8" id="KW-0813">Transport</keyword>
<dbReference type="Proteomes" id="UP001600894">
    <property type="component" value="Unassembled WGS sequence"/>
</dbReference>
<proteinExistence type="inferred from homology"/>
<name>A0ABQ0ATF9_9FIRM</name>
<keyword evidence="7 8" id="KW-0472">Membrane</keyword>
<feature type="transmembrane region" description="Helical" evidence="8">
    <location>
        <begin position="178"/>
        <end position="199"/>
    </location>
</feature>
<keyword evidence="5 8" id="KW-0812">Transmembrane</keyword>
<dbReference type="Gene3D" id="1.10.3720.10">
    <property type="entry name" value="MetI-like"/>
    <property type="match status" value="1"/>
</dbReference>
<keyword evidence="4" id="KW-1003">Cell membrane</keyword>
<evidence type="ECO:0000256" key="1">
    <source>
        <dbReference type="ARBA" id="ARBA00004651"/>
    </source>
</evidence>
<evidence type="ECO:0000256" key="3">
    <source>
        <dbReference type="ARBA" id="ARBA00022448"/>
    </source>
</evidence>
<dbReference type="InterPro" id="IPR051789">
    <property type="entry name" value="Bact_Polyamine_Transport"/>
</dbReference>
<gene>
    <name evidence="10" type="ORF">F130042H8_03830</name>
</gene>
<evidence type="ECO:0000313" key="11">
    <source>
        <dbReference type="Proteomes" id="UP001600894"/>
    </source>
</evidence>
<dbReference type="InterPro" id="IPR000515">
    <property type="entry name" value="MetI-like"/>
</dbReference>
<feature type="transmembrane region" description="Helical" evidence="8">
    <location>
        <begin position="62"/>
        <end position="91"/>
    </location>
</feature>
<evidence type="ECO:0000256" key="6">
    <source>
        <dbReference type="ARBA" id="ARBA00022989"/>
    </source>
</evidence>
<evidence type="ECO:0000256" key="7">
    <source>
        <dbReference type="ARBA" id="ARBA00023136"/>
    </source>
</evidence>
<evidence type="ECO:0000256" key="4">
    <source>
        <dbReference type="ARBA" id="ARBA00022475"/>
    </source>
</evidence>
<dbReference type="EMBL" id="BAABXL010000001">
    <property type="protein sequence ID" value="GAA6267323.1"/>
    <property type="molecule type" value="Genomic_DNA"/>
</dbReference>
<protein>
    <submittedName>
        <fullName evidence="10">ABC transporter permease</fullName>
    </submittedName>
</protein>
<feature type="transmembrane region" description="Helical" evidence="8">
    <location>
        <begin position="138"/>
        <end position="157"/>
    </location>
</feature>
<accession>A0ABQ0ATF9</accession>
<dbReference type="PANTHER" id="PTHR43848">
    <property type="entry name" value="PUTRESCINE TRANSPORT SYSTEM PERMEASE PROTEIN POTI"/>
    <property type="match status" value="1"/>
</dbReference>
<dbReference type="SUPFAM" id="SSF161098">
    <property type="entry name" value="MetI-like"/>
    <property type="match status" value="1"/>
</dbReference>
<organism evidence="10 11">
    <name type="scientific">Enterocloster alcoholdehydrogenati</name>
    <dbReference type="NCBI Taxonomy" id="2547410"/>
    <lineage>
        <taxon>Bacteria</taxon>
        <taxon>Bacillati</taxon>
        <taxon>Bacillota</taxon>
        <taxon>Clostridia</taxon>
        <taxon>Lachnospirales</taxon>
        <taxon>Lachnospiraceae</taxon>
        <taxon>Enterocloster</taxon>
    </lineage>
</organism>
<evidence type="ECO:0000256" key="2">
    <source>
        <dbReference type="ARBA" id="ARBA00007069"/>
    </source>
</evidence>
<keyword evidence="6 8" id="KW-1133">Transmembrane helix</keyword>
<feature type="transmembrane region" description="Helical" evidence="8">
    <location>
        <begin position="12"/>
        <end position="36"/>
    </location>
</feature>
<evidence type="ECO:0000256" key="8">
    <source>
        <dbReference type="RuleBase" id="RU363032"/>
    </source>
</evidence>
<evidence type="ECO:0000259" key="9">
    <source>
        <dbReference type="PROSITE" id="PS50928"/>
    </source>
</evidence>
<dbReference type="CDD" id="cd06261">
    <property type="entry name" value="TM_PBP2"/>
    <property type="match status" value="1"/>
</dbReference>
<evidence type="ECO:0000313" key="10">
    <source>
        <dbReference type="EMBL" id="GAA6267323.1"/>
    </source>
</evidence>
<dbReference type="InterPro" id="IPR035906">
    <property type="entry name" value="MetI-like_sf"/>
</dbReference>
<dbReference type="PROSITE" id="PS50928">
    <property type="entry name" value="ABC_TM1"/>
    <property type="match status" value="1"/>
</dbReference>
<feature type="transmembrane region" description="Helical" evidence="8">
    <location>
        <begin position="111"/>
        <end position="132"/>
    </location>
</feature>
<feature type="domain" description="ABC transmembrane type-1" evidence="9">
    <location>
        <begin position="66"/>
        <end position="254"/>
    </location>
</feature>
<evidence type="ECO:0000256" key="5">
    <source>
        <dbReference type="ARBA" id="ARBA00022692"/>
    </source>
</evidence>
<comment type="subcellular location">
    <subcellularLocation>
        <location evidence="1 8">Cell membrane</location>
        <topology evidence="1 8">Multi-pass membrane protein</topology>
    </subcellularLocation>
</comment>
<keyword evidence="11" id="KW-1185">Reference proteome</keyword>
<feature type="transmembrane region" description="Helical" evidence="8">
    <location>
        <begin position="236"/>
        <end position="256"/>
    </location>
</feature>
<sequence length="263" mass="29099">MEKSRKRLRKFVSDFYMVLILIFLYAPILTMMVLSFNQSKSRSHWGGFTLDWYAQMFDSRSIMSALSTTLIIAFVSALAAAIIGTAAAIAIQSMKPVPRTVVMGITNIPMLNADIVTGISLMLSFIAFGVSLGFQTVLISHITFNIPYVILSVMPKLKQTDKSTYEAALDLGAAPLQAFFKVVFPDIMPGVLSGFLLSFTMSLDDFIITHFTKGAGINTLSTLIYSEVRRGIKPSMYALSMVIFLTVLILLLIVNFRSFKKKG</sequence>
<dbReference type="RefSeq" id="WP_390469039.1">
    <property type="nucleotide sequence ID" value="NZ_BAABXL010000001.1"/>
</dbReference>